<feature type="region of interest" description="Disordered" evidence="1">
    <location>
        <begin position="295"/>
        <end position="339"/>
    </location>
</feature>
<dbReference type="SUPFAM" id="SSF56672">
    <property type="entry name" value="DNA/RNA polymerases"/>
    <property type="match status" value="1"/>
</dbReference>
<dbReference type="CDD" id="cd09272">
    <property type="entry name" value="RNase_HI_RT_Ty1"/>
    <property type="match status" value="1"/>
</dbReference>
<dbReference type="EMBL" id="VEPZ02001762">
    <property type="protein sequence ID" value="KAE8656940.1"/>
    <property type="molecule type" value="Genomic_DNA"/>
</dbReference>
<dbReference type="PANTHER" id="PTHR11439:SF467">
    <property type="entry name" value="INTEGRASE CATALYTIC DOMAIN-CONTAINING PROTEIN"/>
    <property type="match status" value="1"/>
</dbReference>
<feature type="region of interest" description="Disordered" evidence="1">
    <location>
        <begin position="259"/>
        <end position="283"/>
    </location>
</feature>
<name>A0A6A2WRE6_HIBSY</name>
<dbReference type="InterPro" id="IPR013103">
    <property type="entry name" value="RVT_2"/>
</dbReference>
<dbReference type="GO" id="GO:0043565">
    <property type="term" value="F:sequence-specific DNA binding"/>
    <property type="evidence" value="ECO:0007669"/>
    <property type="project" value="InterPro"/>
</dbReference>
<feature type="compositionally biased region" description="Low complexity" evidence="1">
    <location>
        <begin position="269"/>
        <end position="278"/>
    </location>
</feature>
<dbReference type="InterPro" id="IPR012337">
    <property type="entry name" value="RNaseH-like_sf"/>
</dbReference>
<dbReference type="Proteomes" id="UP000436088">
    <property type="component" value="Unassembled WGS sequence"/>
</dbReference>
<evidence type="ECO:0000313" key="3">
    <source>
        <dbReference type="EMBL" id="KAE8656940.1"/>
    </source>
</evidence>
<feature type="domain" description="DOG1" evidence="2">
    <location>
        <begin position="973"/>
        <end position="1152"/>
    </location>
</feature>
<feature type="compositionally biased region" description="Polar residues" evidence="1">
    <location>
        <begin position="295"/>
        <end position="309"/>
    </location>
</feature>
<dbReference type="InterPro" id="IPR025422">
    <property type="entry name" value="TGA_domain"/>
</dbReference>
<comment type="caution">
    <text evidence="3">The sequence shown here is derived from an EMBL/GenBank/DDBJ whole genome shotgun (WGS) entry which is preliminary data.</text>
</comment>
<dbReference type="Pfam" id="PF07727">
    <property type="entry name" value="RVT_2"/>
    <property type="match status" value="1"/>
</dbReference>
<gene>
    <name evidence="3" type="ORF">F3Y22_tig00116997pilonHSYRG00655</name>
</gene>
<accession>A0A6A2WRE6</accession>
<evidence type="ECO:0000259" key="2">
    <source>
        <dbReference type="PROSITE" id="PS51806"/>
    </source>
</evidence>
<dbReference type="GO" id="GO:0006351">
    <property type="term" value="P:DNA-templated transcription"/>
    <property type="evidence" value="ECO:0007669"/>
    <property type="project" value="InterPro"/>
</dbReference>
<evidence type="ECO:0000313" key="4">
    <source>
        <dbReference type="Proteomes" id="UP000436088"/>
    </source>
</evidence>
<keyword evidence="4" id="KW-1185">Reference proteome</keyword>
<sequence length="1310" mass="149158">MPWHPILLGFYENILGKPCRGAGAASTSAKSSRAQWIVDSWATHHVTPDATHITHPTDLDGPCNLEVGNGSSLNVHSVGRLLGIITSSLNSMLILVVFEMKLHAIFFFEEGRMGDFTHLPWIAIQSDWGGEYRNWTAELARAEILHRVTCPHSSEQNRVVEPYLINRLPSKVLNNVSPFEKLFNKKPDHTTMRVFGCRCFRHLRDFQPHKLMPRSQECTFLGYNSQHRAAKQDDVHRMVSSSRSTSLEVVPRRHRLCPTTVAPILEHPSTSTSQTSSSENEVAHGNEFNNEIESSYHSTQNLHPSSSPMISAEEVNESSQPPVEVADGSDQVPLPNTHPMVTRSKHRIFKPKFMMNLLLYNEMEHERWFHCQLDEQQLDARQDFKETFSPVVKFPTLNVILSIVVSNKWPLRHVDVNNAFLHGDLSEEVFMQQPLGFEQLAEDGTMHVCKLHKALYGLRQAPRNWNNKLKDSLIQLGFLVSRADASMFVSLTEGEITYILVYVDDTVITGQLVTTIKRVVQSLKINFSLKDLGELNYFLGIEVQRSPQGLMLSQKKFISELLEKSNMMKATSTSTPMVVSNKLQKDVGKLIEDAREFRSMVGALLYACHTRPDIVYSVSKVAQFMHEPSETHMQVAKRILRYLAGTVEYGLLFKPSREALRIVAFAEVDWGGCVDDRRSMSRHCVLLGGNMVSWSTKKQKVVSRSTMEAEYRSLADAVAEVTWIDALLNDIGVTQQEKPIIWLDNTSVISHMSVNQLPIERRLKQHSVPCKCLSPRSSHGEEKQQNPVNYRNCKDENQEYYEDEEKASSLPEFKFAHFLRRWISHTRLCGASRRMLEVRSHSPRKYYEENDGGEHEEIGKKLKEKESGSMIDEIVENFRCMNIAKRETYKRENKTSMSKLLVSVASKLPWWPLSRANHQCSSIWATAYVSAFGGLTNLSASDFLIISTSRMHSLLPSREVKPGSQIMTFQVIINLREAQHSLWRQEQKSRAAKIERQLKARRELEALIKEQLNRFHAHYNQALVPTHLEDVSKLLMPQWAAPQELATLFWLGDWRPSAILELLQALAPLSFLSDSTSIQPALNSGNSSASSGIQSMFKKISRVITKAQKLRFKALELAVKKLLNQTEAAEFLVALSGIQVAIHQFDEHKRLQKGPVTVSIKPQNTVETSKQPKTNIEDRISHFLKTSDSSEHGQGIQHALCDCEFEEQRGLRKGPVTRSIRFQDVSETSNQPNIPFEQDRSEERIVDAISEFEDQQGLRMEPVGLPLESWDVAGTSKQAMIRLKDRVSSWEKFSRMVEQERSGQRIEEQL</sequence>
<evidence type="ECO:0000256" key="1">
    <source>
        <dbReference type="SAM" id="MobiDB-lite"/>
    </source>
</evidence>
<dbReference type="PROSITE" id="PS51806">
    <property type="entry name" value="DOG1"/>
    <property type="match status" value="1"/>
</dbReference>
<dbReference type="Pfam" id="PF14144">
    <property type="entry name" value="DOG1"/>
    <property type="match status" value="1"/>
</dbReference>
<dbReference type="SUPFAM" id="SSF53098">
    <property type="entry name" value="Ribonuclease H-like"/>
    <property type="match status" value="1"/>
</dbReference>
<proteinExistence type="predicted"/>
<reference evidence="3" key="1">
    <citation type="submission" date="2019-09" db="EMBL/GenBank/DDBJ databases">
        <title>Draft genome information of white flower Hibiscus syriacus.</title>
        <authorList>
            <person name="Kim Y.-M."/>
        </authorList>
    </citation>
    <scope>NUCLEOTIDE SEQUENCE [LARGE SCALE GENOMIC DNA]</scope>
    <source>
        <strain evidence="3">YM2019G1</strain>
    </source>
</reference>
<organism evidence="3 4">
    <name type="scientific">Hibiscus syriacus</name>
    <name type="common">Rose of Sharon</name>
    <dbReference type="NCBI Taxonomy" id="106335"/>
    <lineage>
        <taxon>Eukaryota</taxon>
        <taxon>Viridiplantae</taxon>
        <taxon>Streptophyta</taxon>
        <taxon>Embryophyta</taxon>
        <taxon>Tracheophyta</taxon>
        <taxon>Spermatophyta</taxon>
        <taxon>Magnoliopsida</taxon>
        <taxon>eudicotyledons</taxon>
        <taxon>Gunneridae</taxon>
        <taxon>Pentapetalae</taxon>
        <taxon>rosids</taxon>
        <taxon>malvids</taxon>
        <taxon>Malvales</taxon>
        <taxon>Malvaceae</taxon>
        <taxon>Malvoideae</taxon>
        <taxon>Hibiscus</taxon>
    </lineage>
</organism>
<dbReference type="Pfam" id="PF25597">
    <property type="entry name" value="SH3_retrovirus"/>
    <property type="match status" value="1"/>
</dbReference>
<dbReference type="InterPro" id="IPR057670">
    <property type="entry name" value="SH3_retrovirus"/>
</dbReference>
<protein>
    <recommendedName>
        <fullName evidence="2">DOG1 domain-containing protein</fullName>
    </recommendedName>
</protein>
<dbReference type="PANTHER" id="PTHR11439">
    <property type="entry name" value="GAG-POL-RELATED RETROTRANSPOSON"/>
    <property type="match status" value="1"/>
</dbReference>
<dbReference type="InterPro" id="IPR043502">
    <property type="entry name" value="DNA/RNA_pol_sf"/>
</dbReference>